<accession>A0A5Q0QA37</accession>
<evidence type="ECO:0008006" key="3">
    <source>
        <dbReference type="Google" id="ProtNLM"/>
    </source>
</evidence>
<dbReference type="KEGG" id="sphe:GFH32_05125"/>
<dbReference type="GO" id="GO:0006788">
    <property type="term" value="P:heme oxidation"/>
    <property type="evidence" value="ECO:0007669"/>
    <property type="project" value="InterPro"/>
</dbReference>
<dbReference type="GO" id="GO:0004392">
    <property type="term" value="F:heme oxygenase (decyclizing) activity"/>
    <property type="evidence" value="ECO:0007669"/>
    <property type="project" value="InterPro"/>
</dbReference>
<dbReference type="EMBL" id="CP045652">
    <property type="protein sequence ID" value="QGA25741.1"/>
    <property type="molecule type" value="Genomic_DNA"/>
</dbReference>
<dbReference type="SUPFAM" id="SSF48613">
    <property type="entry name" value="Heme oxygenase-like"/>
    <property type="match status" value="1"/>
</dbReference>
<dbReference type="Pfam" id="PF01126">
    <property type="entry name" value="Heme_oxygenase"/>
    <property type="match status" value="1"/>
</dbReference>
<dbReference type="AlphaFoldDB" id="A0A5Q0QA37"/>
<proteinExistence type="predicted"/>
<sequence>MTLLSDTLKNETLTSHQRVEKIVIKQIKEIETKDDYINLLNKFYEFYKGVEDVIFPYLEQNPVAKELCSRRSSMILNDLNVLGQESPNSVTRSSPIPQNFEEALVAQYVLEGSSLGGRYIAQMLQKKGINEGLTFFLGDKEDFMSHWQTFKNMLNSIDTVDNFPILIDFTNAVFTCFGLIMDENYQLEDAELNSKLI</sequence>
<reference evidence="1 2" key="1">
    <citation type="submission" date="2019-10" db="EMBL/GenBank/DDBJ databases">
        <authorList>
            <person name="Dong K."/>
        </authorList>
    </citation>
    <scope>NUCLEOTIDE SEQUENCE [LARGE SCALE GENOMIC DNA]</scope>
    <source>
        <strain evidence="2">dk4302</strain>
    </source>
</reference>
<dbReference type="InterPro" id="IPR016053">
    <property type="entry name" value="Haem_Oase-like"/>
</dbReference>
<evidence type="ECO:0000313" key="2">
    <source>
        <dbReference type="Proteomes" id="UP000326921"/>
    </source>
</evidence>
<dbReference type="CDD" id="cd19166">
    <property type="entry name" value="HemeO-bac"/>
    <property type="match status" value="1"/>
</dbReference>
<keyword evidence="2" id="KW-1185">Reference proteome</keyword>
<protein>
    <recommendedName>
        <fullName evidence="3">Heme oxygenase</fullName>
    </recommendedName>
</protein>
<dbReference type="InterPro" id="IPR016084">
    <property type="entry name" value="Haem_Oase-like_multi-hlx"/>
</dbReference>
<gene>
    <name evidence="1" type="ORF">GFH32_05125</name>
</gene>
<evidence type="ECO:0000313" key="1">
    <source>
        <dbReference type="EMBL" id="QGA25741.1"/>
    </source>
</evidence>
<dbReference type="RefSeq" id="WP_153510060.1">
    <property type="nucleotide sequence ID" value="NZ_CP045652.1"/>
</dbReference>
<dbReference type="Proteomes" id="UP000326921">
    <property type="component" value="Chromosome"/>
</dbReference>
<dbReference type="Gene3D" id="1.20.910.10">
    <property type="entry name" value="Heme oxygenase-like"/>
    <property type="match status" value="1"/>
</dbReference>
<organism evidence="1 2">
    <name type="scientific">Sphingobacterium zhuxiongii</name>
    <dbReference type="NCBI Taxonomy" id="2662364"/>
    <lineage>
        <taxon>Bacteria</taxon>
        <taxon>Pseudomonadati</taxon>
        <taxon>Bacteroidota</taxon>
        <taxon>Sphingobacteriia</taxon>
        <taxon>Sphingobacteriales</taxon>
        <taxon>Sphingobacteriaceae</taxon>
        <taxon>Sphingobacterium</taxon>
    </lineage>
</organism>
<name>A0A5Q0QA37_9SPHI</name>